<keyword evidence="2" id="KW-0472">Membrane</keyword>
<keyword evidence="2" id="KW-1133">Transmembrane helix</keyword>
<dbReference type="AlphaFoldDB" id="A0A8H6YLI2"/>
<accession>A0A8H6YLI2</accession>
<keyword evidence="2" id="KW-0812">Transmembrane</keyword>
<feature type="transmembrane region" description="Helical" evidence="2">
    <location>
        <begin position="12"/>
        <end position="37"/>
    </location>
</feature>
<organism evidence="3 4">
    <name type="scientific">Mycena sanguinolenta</name>
    <dbReference type="NCBI Taxonomy" id="230812"/>
    <lineage>
        <taxon>Eukaryota</taxon>
        <taxon>Fungi</taxon>
        <taxon>Dikarya</taxon>
        <taxon>Basidiomycota</taxon>
        <taxon>Agaricomycotina</taxon>
        <taxon>Agaricomycetes</taxon>
        <taxon>Agaricomycetidae</taxon>
        <taxon>Agaricales</taxon>
        <taxon>Marasmiineae</taxon>
        <taxon>Mycenaceae</taxon>
        <taxon>Mycena</taxon>
    </lineage>
</organism>
<feature type="region of interest" description="Disordered" evidence="1">
    <location>
        <begin position="229"/>
        <end position="279"/>
    </location>
</feature>
<evidence type="ECO:0000256" key="2">
    <source>
        <dbReference type="SAM" id="Phobius"/>
    </source>
</evidence>
<dbReference type="EMBL" id="JACAZH010000008">
    <property type="protein sequence ID" value="KAF7361229.1"/>
    <property type="molecule type" value="Genomic_DNA"/>
</dbReference>
<proteinExistence type="predicted"/>
<comment type="caution">
    <text evidence="3">The sequence shown here is derived from an EMBL/GenBank/DDBJ whole genome shotgun (WGS) entry which is preliminary data.</text>
</comment>
<reference evidence="3" key="1">
    <citation type="submission" date="2020-05" db="EMBL/GenBank/DDBJ databases">
        <title>Mycena genomes resolve the evolution of fungal bioluminescence.</title>
        <authorList>
            <person name="Tsai I.J."/>
        </authorList>
    </citation>
    <scope>NUCLEOTIDE SEQUENCE</scope>
    <source>
        <strain evidence="3">160909Yilan</strain>
    </source>
</reference>
<dbReference type="Proteomes" id="UP000623467">
    <property type="component" value="Unassembled WGS sequence"/>
</dbReference>
<evidence type="ECO:0000313" key="3">
    <source>
        <dbReference type="EMBL" id="KAF7361229.1"/>
    </source>
</evidence>
<evidence type="ECO:0000313" key="4">
    <source>
        <dbReference type="Proteomes" id="UP000623467"/>
    </source>
</evidence>
<dbReference type="OrthoDB" id="3120227at2759"/>
<sequence length="279" mass="29491">MPALQYSSSSSVLALSSPSIIAIIVFVVVVLGCFSVVGQVKKVKESRAHAGDVESSAKTLSTSYPVEKAKKAAAAAVLARARAKLPSAVSVVPAAGKSTQIFGIRRQLADLDNVDISTRFGASRSRSKPGPSPLRAVFPEPEFTTDVETPAIAHAIASALVTACRSSFGADFSFLDDEDENPFVFNLGRAVPVPASHFEIPAIVVQNPSLDFGTVAPMKPMARKRSNSFVGWKQGHTPSKGSSSKGHSGKVKEKENDGFLKVPSFKKPATSPPRTCRRA</sequence>
<evidence type="ECO:0000256" key="1">
    <source>
        <dbReference type="SAM" id="MobiDB-lite"/>
    </source>
</evidence>
<name>A0A8H6YLI2_9AGAR</name>
<gene>
    <name evidence="3" type="ORF">MSAN_01155000</name>
</gene>
<keyword evidence="4" id="KW-1185">Reference proteome</keyword>
<protein>
    <submittedName>
        <fullName evidence="3">Uncharacterized protein</fullName>
    </submittedName>
</protein>